<dbReference type="InterPro" id="IPR000719">
    <property type="entry name" value="Prot_kinase_dom"/>
</dbReference>
<dbReference type="InterPro" id="IPR008271">
    <property type="entry name" value="Ser/Thr_kinase_AS"/>
</dbReference>
<feature type="domain" description="Protein kinase" evidence="16">
    <location>
        <begin position="185"/>
        <end position="603"/>
    </location>
</feature>
<dbReference type="PANTHER" id="PTHR24346:SF94">
    <property type="entry name" value="NON-SPECIFIC SERINE_THREONINE PROTEIN KINASE"/>
    <property type="match status" value="1"/>
</dbReference>
<dbReference type="InterPro" id="IPR011009">
    <property type="entry name" value="Kinase-like_dom_sf"/>
</dbReference>
<dbReference type="WBParaSite" id="Smp_127920.1">
    <property type="protein sequence ID" value="Smp_127920.1"/>
    <property type="gene ID" value="Smp_127920"/>
</dbReference>
<keyword evidence="6" id="KW-0808">Transferase</keyword>
<comment type="catalytic activity">
    <reaction evidence="13">
        <text>L-threonyl-[protein] + ATP = O-phospho-L-threonyl-[protein] + ADP + H(+)</text>
        <dbReference type="Rhea" id="RHEA:46608"/>
        <dbReference type="Rhea" id="RHEA-COMP:11060"/>
        <dbReference type="Rhea" id="RHEA-COMP:11605"/>
        <dbReference type="ChEBI" id="CHEBI:15378"/>
        <dbReference type="ChEBI" id="CHEBI:30013"/>
        <dbReference type="ChEBI" id="CHEBI:30616"/>
        <dbReference type="ChEBI" id="CHEBI:61977"/>
        <dbReference type="ChEBI" id="CHEBI:456216"/>
        <dbReference type="EC" id="2.7.11.1"/>
    </reaction>
</comment>
<dbReference type="Gene3D" id="1.10.510.10">
    <property type="entry name" value="Transferase(Phosphotransferase) domain 1"/>
    <property type="match status" value="2"/>
</dbReference>
<feature type="compositionally biased region" description="Basic and acidic residues" evidence="15">
    <location>
        <begin position="997"/>
        <end position="1011"/>
    </location>
</feature>
<evidence type="ECO:0000256" key="3">
    <source>
        <dbReference type="ARBA" id="ARBA00009985"/>
    </source>
</evidence>
<evidence type="ECO:0000256" key="15">
    <source>
        <dbReference type="SAM" id="MobiDB-lite"/>
    </source>
</evidence>
<keyword evidence="11" id="KW-0460">Magnesium</keyword>
<dbReference type="STRING" id="6183.A0A3Q0KL97"/>
<keyword evidence="9" id="KW-0418">Kinase</keyword>
<dbReference type="AlphaFoldDB" id="A0A3Q0KL97"/>
<dbReference type="SMART" id="SM00220">
    <property type="entry name" value="S_TKc"/>
    <property type="match status" value="1"/>
</dbReference>
<evidence type="ECO:0000313" key="17">
    <source>
        <dbReference type="Proteomes" id="UP000008854"/>
    </source>
</evidence>
<evidence type="ECO:0000256" key="6">
    <source>
        <dbReference type="ARBA" id="ARBA00022679"/>
    </source>
</evidence>
<comment type="similarity">
    <text evidence="3">Belongs to the protein kinase superfamily. CAMK Ser/Thr protein kinase family. LKB1 subfamily.</text>
</comment>
<dbReference type="InParanoid" id="A0A3Q0KL97"/>
<dbReference type="Pfam" id="PF00069">
    <property type="entry name" value="Pkinase"/>
    <property type="match status" value="2"/>
</dbReference>
<evidence type="ECO:0000256" key="5">
    <source>
        <dbReference type="ARBA" id="ARBA00022527"/>
    </source>
</evidence>
<feature type="compositionally biased region" description="Basic and acidic residues" evidence="15">
    <location>
        <begin position="326"/>
        <end position="341"/>
    </location>
</feature>
<reference evidence="17" key="1">
    <citation type="journal article" date="2012" name="PLoS Negl. Trop. Dis.">
        <title>A systematically improved high quality genome and transcriptome of the human blood fluke Schistosoma mansoni.</title>
        <authorList>
            <person name="Protasio A.V."/>
            <person name="Tsai I.J."/>
            <person name="Babbage A."/>
            <person name="Nichol S."/>
            <person name="Hunt M."/>
            <person name="Aslett M.A."/>
            <person name="De Silva N."/>
            <person name="Velarde G.S."/>
            <person name="Anderson T.J."/>
            <person name="Clark R.C."/>
            <person name="Davidson C."/>
            <person name="Dillon G.P."/>
            <person name="Holroyd N.E."/>
            <person name="LoVerde P.T."/>
            <person name="Lloyd C."/>
            <person name="McQuillan J."/>
            <person name="Oliveira G."/>
            <person name="Otto T.D."/>
            <person name="Parker-Manuel S.J."/>
            <person name="Quail M.A."/>
            <person name="Wilson R.A."/>
            <person name="Zerlotini A."/>
            <person name="Dunne D.W."/>
            <person name="Berriman M."/>
        </authorList>
    </citation>
    <scope>NUCLEOTIDE SEQUENCE [LARGE SCALE GENOMIC DNA]</scope>
    <source>
        <strain evidence="17">Puerto Rican</strain>
    </source>
</reference>
<dbReference type="GO" id="GO:0046872">
    <property type="term" value="F:metal ion binding"/>
    <property type="evidence" value="ECO:0007669"/>
    <property type="project" value="UniProtKB-KW"/>
</dbReference>
<name>A0A3Q0KL97_SCHMA</name>
<feature type="compositionally biased region" description="Polar residues" evidence="15">
    <location>
        <begin position="315"/>
        <end position="325"/>
    </location>
</feature>
<dbReference type="PROSITE" id="PS00108">
    <property type="entry name" value="PROTEIN_KINASE_ST"/>
    <property type="match status" value="1"/>
</dbReference>
<evidence type="ECO:0000256" key="9">
    <source>
        <dbReference type="ARBA" id="ARBA00022777"/>
    </source>
</evidence>
<evidence type="ECO:0000256" key="8">
    <source>
        <dbReference type="ARBA" id="ARBA00022741"/>
    </source>
</evidence>
<evidence type="ECO:0000256" key="10">
    <source>
        <dbReference type="ARBA" id="ARBA00022840"/>
    </source>
</evidence>
<dbReference type="PANTHER" id="PTHR24346">
    <property type="entry name" value="MAP/MICROTUBULE AFFINITY-REGULATING KINASE"/>
    <property type="match status" value="1"/>
</dbReference>
<dbReference type="GO" id="GO:0005524">
    <property type="term" value="F:ATP binding"/>
    <property type="evidence" value="ECO:0007669"/>
    <property type="project" value="UniProtKB-KW"/>
</dbReference>
<feature type="region of interest" description="Disordered" evidence="15">
    <location>
        <begin position="309"/>
        <end position="393"/>
    </location>
</feature>
<keyword evidence="7" id="KW-0479">Metal-binding</keyword>
<comment type="cofactor">
    <cofactor evidence="2">
        <name>Mg(2+)</name>
        <dbReference type="ChEBI" id="CHEBI:18420"/>
    </cofactor>
</comment>
<keyword evidence="5" id="KW-0723">Serine/threonine-protein kinase</keyword>
<evidence type="ECO:0000256" key="11">
    <source>
        <dbReference type="ARBA" id="ARBA00022842"/>
    </source>
</evidence>
<dbReference type="GO" id="GO:0004674">
    <property type="term" value="F:protein serine/threonine kinase activity"/>
    <property type="evidence" value="ECO:0007669"/>
    <property type="project" value="UniProtKB-KW"/>
</dbReference>
<keyword evidence="10" id="KW-0067">ATP-binding</keyword>
<accession>A0A3Q0KL97</accession>
<dbReference type="Proteomes" id="UP000008854">
    <property type="component" value="Unassembled WGS sequence"/>
</dbReference>
<feature type="region of interest" description="Disordered" evidence="15">
    <location>
        <begin position="1070"/>
        <end position="1100"/>
    </location>
</feature>
<feature type="compositionally biased region" description="Low complexity" evidence="15">
    <location>
        <begin position="1073"/>
        <end position="1100"/>
    </location>
</feature>
<evidence type="ECO:0000256" key="7">
    <source>
        <dbReference type="ARBA" id="ARBA00022723"/>
    </source>
</evidence>
<evidence type="ECO:0000256" key="14">
    <source>
        <dbReference type="ARBA" id="ARBA00048679"/>
    </source>
</evidence>
<evidence type="ECO:0000259" key="16">
    <source>
        <dbReference type="PROSITE" id="PS50011"/>
    </source>
</evidence>
<evidence type="ECO:0000256" key="13">
    <source>
        <dbReference type="ARBA" id="ARBA00047899"/>
    </source>
</evidence>
<dbReference type="GO" id="GO:0035556">
    <property type="term" value="P:intracellular signal transduction"/>
    <property type="evidence" value="ECO:0007669"/>
    <property type="project" value="TreeGrafter"/>
</dbReference>
<evidence type="ECO:0000256" key="2">
    <source>
        <dbReference type="ARBA" id="ARBA00001946"/>
    </source>
</evidence>
<dbReference type="Gene3D" id="3.30.200.20">
    <property type="entry name" value="Phosphorylase Kinase, domain 1"/>
    <property type="match status" value="1"/>
</dbReference>
<proteinExistence type="inferred from homology"/>
<evidence type="ECO:0000256" key="4">
    <source>
        <dbReference type="ARBA" id="ARBA00012513"/>
    </source>
</evidence>
<dbReference type="PROSITE" id="PS50011">
    <property type="entry name" value="PROTEIN_KINASE_DOM"/>
    <property type="match status" value="1"/>
</dbReference>
<dbReference type="EC" id="2.7.11.1" evidence="4"/>
<reference evidence="18" key="2">
    <citation type="submission" date="2018-12" db="UniProtKB">
        <authorList>
            <consortium name="WormBaseParasite"/>
        </authorList>
    </citation>
    <scope>IDENTIFICATION</scope>
    <source>
        <strain evidence="18">Puerto Rican</strain>
    </source>
</reference>
<keyword evidence="12" id="KW-0464">Manganese</keyword>
<dbReference type="SUPFAM" id="SSF56112">
    <property type="entry name" value="Protein kinase-like (PK-like)"/>
    <property type="match status" value="1"/>
</dbReference>
<sequence>MLKIDDHMTHELNDTFQDVSVSDIEDRNSASHSRQNLAGGTGVFANFFEEMAEPLSYQSSNLMDERQSTKCKQDCRTQTRSNEVNEGSSSMLRDEISPMEAFYGDNADDDLKILERYRMLVNSYSDSKPCRNDESQLRQLSHDDTLKRGGLPYGVTEYNPTDLSSQLCMSYIHRSKPPKVLANRFLLGSTIGRGSYGKVKDSIDLFTLRRHAVKIISKLGVRKIPGGWSQALHEASLMRRLSACRHVVSLVVVLRLENPDRLCLVMEHCLGSVHDLQASGVPSHTALSSENEFELDEFNAKSSSSQLPYFKHQHGQSSDAVLNENNSKDKGKNADSSEKLNKSRRFHPRLSIGSTQINQETDTKFDKSKSRKTSSIEQPRRKGTSSQQQQQFRRLPEAQAHAYFLQLIDGLHFLHRNGVIHRDIKPANLLLTPAPGCGLSGFGSPNGTMDLPDHNWLCSTGSQSAFCQRSLANLLALSRGWLVKLTDFGVSASISAFSTNDMVSGGQTTPAVQPPEVAKGVQSIFDGTKLDVYSAGVTLYFMLTGHVPFSCQNVLQIFEAIVKGDYTIPGYVSTNASDLIRKMMQKDPKKRLTLLQIRQQTWYIQDPPTPMPVESIKMKLRNELLHSQQLSNNESPTHTLFNSHKQQQQQQRGIICWLDPLIYLRRCHSEYPLPHIDDTGARIFNMDEIFNNSLNHTFTNSNDNDVQTSLSNMIINDKDEHLSNNHDDIAPISVIDRLKVFHDLDDYEEYSRPEDMSSFYYSPEACLQYSNVEKHLANLGIGSRLESDSTVINYPYVFNNVSMNYLHSASPIHLADESSRRSENICHPIDDVPYNVDNNNNNNNNNNQLNCYVLPSDQQQLTTHQFKQEKSLKSQMTPQPYWCLDLGVPVYEAINNMNDISEPPACPEDLPISIPSNYRLSKFAINPNVTNRTGSLPGPIAFIPSDLNIPQQIQNNINLNDNDERLNQKTWHYGSRPISNISKDLLKFTSSKQRHHDHQEPTKITTKDPDQISHNNNCNTNFDPTHINSTVNKQEQFVKTDYHSNRLNQWFSNPFNSFRNRIRSIRFKKDTSNHSQTITTTTTTNNNNNNNNNSNNKNGIRCYSPVVSTSTSTSSSSNTVYYRNVNSATELTSTIEVTPSSSPKIQIDDNSIKSTGTLPRARNRLKPCSRIFSRKKITGKK</sequence>
<keyword evidence="8" id="KW-0547">Nucleotide-binding</keyword>
<keyword evidence="17" id="KW-1185">Reference proteome</keyword>
<feature type="region of interest" description="Disordered" evidence="15">
    <location>
        <begin position="992"/>
        <end position="1014"/>
    </location>
</feature>
<comment type="cofactor">
    <cofactor evidence="1">
        <name>Mn(2+)</name>
        <dbReference type="ChEBI" id="CHEBI:29035"/>
    </cofactor>
</comment>
<evidence type="ECO:0000313" key="18">
    <source>
        <dbReference type="WBParaSite" id="Smp_127920.1"/>
    </source>
</evidence>
<evidence type="ECO:0000256" key="12">
    <source>
        <dbReference type="ARBA" id="ARBA00023211"/>
    </source>
</evidence>
<comment type="catalytic activity">
    <reaction evidence="14">
        <text>L-seryl-[protein] + ATP = O-phospho-L-seryl-[protein] + ADP + H(+)</text>
        <dbReference type="Rhea" id="RHEA:17989"/>
        <dbReference type="Rhea" id="RHEA-COMP:9863"/>
        <dbReference type="Rhea" id="RHEA-COMP:11604"/>
        <dbReference type="ChEBI" id="CHEBI:15378"/>
        <dbReference type="ChEBI" id="CHEBI:29999"/>
        <dbReference type="ChEBI" id="CHEBI:30616"/>
        <dbReference type="ChEBI" id="CHEBI:83421"/>
        <dbReference type="ChEBI" id="CHEBI:456216"/>
        <dbReference type="EC" id="2.7.11.1"/>
    </reaction>
</comment>
<evidence type="ECO:0000256" key="1">
    <source>
        <dbReference type="ARBA" id="ARBA00001936"/>
    </source>
</evidence>
<dbReference type="GO" id="GO:0005737">
    <property type="term" value="C:cytoplasm"/>
    <property type="evidence" value="ECO:0007669"/>
    <property type="project" value="TreeGrafter"/>
</dbReference>
<organism evidence="17 18">
    <name type="scientific">Schistosoma mansoni</name>
    <name type="common">Blood fluke</name>
    <dbReference type="NCBI Taxonomy" id="6183"/>
    <lineage>
        <taxon>Eukaryota</taxon>
        <taxon>Metazoa</taxon>
        <taxon>Spiralia</taxon>
        <taxon>Lophotrochozoa</taxon>
        <taxon>Platyhelminthes</taxon>
        <taxon>Trematoda</taxon>
        <taxon>Digenea</taxon>
        <taxon>Strigeidida</taxon>
        <taxon>Schistosomatoidea</taxon>
        <taxon>Schistosomatidae</taxon>
        <taxon>Schistosoma</taxon>
    </lineage>
</organism>
<protein>
    <recommendedName>
        <fullName evidence="4">non-specific serine/threonine protein kinase</fullName>
        <ecNumber evidence="4">2.7.11.1</ecNumber>
    </recommendedName>
</protein>